<dbReference type="EMBL" id="OW240920">
    <property type="protein sequence ID" value="CAH2315823.1"/>
    <property type="molecule type" value="Genomic_DNA"/>
</dbReference>
<protein>
    <recommendedName>
        <fullName evidence="2">TTF-type domain-containing protein</fullName>
    </recommendedName>
</protein>
<feature type="compositionally biased region" description="Acidic residues" evidence="1">
    <location>
        <begin position="37"/>
        <end position="62"/>
    </location>
</feature>
<dbReference type="Pfam" id="PF14291">
    <property type="entry name" value="DUF4371"/>
    <property type="match status" value="1"/>
</dbReference>
<feature type="compositionally biased region" description="Polar residues" evidence="1">
    <location>
        <begin position="70"/>
        <end position="81"/>
    </location>
</feature>
<organism evidence="3 4">
    <name type="scientific">Pelobates cultripes</name>
    <name type="common">Western spadefoot toad</name>
    <dbReference type="NCBI Taxonomy" id="61616"/>
    <lineage>
        <taxon>Eukaryota</taxon>
        <taxon>Metazoa</taxon>
        <taxon>Chordata</taxon>
        <taxon>Craniata</taxon>
        <taxon>Vertebrata</taxon>
        <taxon>Euteleostomi</taxon>
        <taxon>Amphibia</taxon>
        <taxon>Batrachia</taxon>
        <taxon>Anura</taxon>
        <taxon>Pelobatoidea</taxon>
        <taxon>Pelobatidae</taxon>
        <taxon>Pelobates</taxon>
    </lineage>
</organism>
<proteinExistence type="predicted"/>
<feature type="region of interest" description="Disordered" evidence="1">
    <location>
        <begin position="14"/>
        <end position="129"/>
    </location>
</feature>
<dbReference type="SMART" id="SM00597">
    <property type="entry name" value="ZnF_TTF"/>
    <property type="match status" value="1"/>
</dbReference>
<keyword evidence="4" id="KW-1185">Reference proteome</keyword>
<dbReference type="InterPro" id="IPR025398">
    <property type="entry name" value="DUF4371"/>
</dbReference>
<dbReference type="Proteomes" id="UP001295444">
    <property type="component" value="Chromosome 09"/>
</dbReference>
<evidence type="ECO:0000259" key="2">
    <source>
        <dbReference type="SMART" id="SM00597"/>
    </source>
</evidence>
<evidence type="ECO:0000313" key="3">
    <source>
        <dbReference type="EMBL" id="CAH2315823.1"/>
    </source>
</evidence>
<evidence type="ECO:0000313" key="4">
    <source>
        <dbReference type="Proteomes" id="UP001295444"/>
    </source>
</evidence>
<dbReference type="AlphaFoldDB" id="A0AAD1T4K8"/>
<feature type="domain" description="TTF-type" evidence="2">
    <location>
        <begin position="137"/>
        <end position="242"/>
    </location>
</feature>
<feature type="compositionally biased region" description="Basic and acidic residues" evidence="1">
    <location>
        <begin position="15"/>
        <end position="25"/>
    </location>
</feature>
<accession>A0AAD1T4K8</accession>
<dbReference type="PANTHER" id="PTHR45749">
    <property type="match status" value="1"/>
</dbReference>
<reference evidence="3" key="1">
    <citation type="submission" date="2022-03" db="EMBL/GenBank/DDBJ databases">
        <authorList>
            <person name="Alioto T."/>
            <person name="Alioto T."/>
            <person name="Gomez Garrido J."/>
        </authorList>
    </citation>
    <scope>NUCLEOTIDE SEQUENCE</scope>
</reference>
<feature type="compositionally biased region" description="Polar residues" evidence="1">
    <location>
        <begin position="94"/>
        <end position="104"/>
    </location>
</feature>
<dbReference type="InterPro" id="IPR006580">
    <property type="entry name" value="Znf_TTF"/>
</dbReference>
<sequence length="393" mass="45348">MDIRSFYSVVNVKAQKADMAKKQQQEKGQPGTFSSFEEGETFEKDQDDVEYDTAEIISDDDEPSFHIEEPSTSSQSNIQHSTYEEDFSEVEPPQSAQTSASTEKTTIHGPDDISQCATEGPRQPVLKKYPQKQVGTRFRSFRPQWFQSFEWLEYSISEDASYCFPCRFFLTSKFFYGYVKKVPFINIGYKNWKNAIVTGKGILQHERSASHKDADVRWEDFKKSVSQDTSIMKDLTKAHTREVNEIYITHIAQVLLLTAKTKIAQREHRCNSDDVSHGNVREILYLIAEKDSIVRKKIRGPRNARYLHPSIQNELLSIMAALVREDIAQSIKGSPFSIIADETKDLSKTEQLSVIVRFFHQMVHERFLKFYRADSLDAKSIRIYIPCPNISRH</sequence>
<evidence type="ECO:0000256" key="1">
    <source>
        <dbReference type="SAM" id="MobiDB-lite"/>
    </source>
</evidence>
<dbReference type="PANTHER" id="PTHR45749:SF37">
    <property type="entry name" value="OS05G0311600 PROTEIN"/>
    <property type="match status" value="1"/>
</dbReference>
<gene>
    <name evidence="3" type="ORF">PECUL_23A016334</name>
</gene>
<name>A0AAD1T4K8_PELCU</name>